<dbReference type="STRING" id="104102.AtDm6_1678"/>
<evidence type="ECO:0000313" key="3">
    <source>
        <dbReference type="Proteomes" id="UP000029448"/>
    </source>
</evidence>
<organism evidence="2 3">
    <name type="scientific">Acetobacter tropicalis</name>
    <dbReference type="NCBI Taxonomy" id="104102"/>
    <lineage>
        <taxon>Bacteria</taxon>
        <taxon>Pseudomonadati</taxon>
        <taxon>Pseudomonadota</taxon>
        <taxon>Alphaproteobacteria</taxon>
        <taxon>Acetobacterales</taxon>
        <taxon>Acetobacteraceae</taxon>
        <taxon>Acetobacter</taxon>
    </lineage>
</organism>
<evidence type="ECO:0000313" key="2">
    <source>
        <dbReference type="EMBL" id="KGB23243.1"/>
    </source>
</evidence>
<accession>A0A095B2V1</accession>
<dbReference type="Proteomes" id="UP000029448">
    <property type="component" value="Unassembled WGS sequence"/>
</dbReference>
<gene>
    <name evidence="2" type="ORF">AtDm6_1678</name>
</gene>
<feature type="region of interest" description="Disordered" evidence="1">
    <location>
        <begin position="1"/>
        <end position="62"/>
    </location>
</feature>
<dbReference type="EMBL" id="JOKM01000062">
    <property type="protein sequence ID" value="KGB23243.1"/>
    <property type="molecule type" value="Genomic_DNA"/>
</dbReference>
<sequence>MQAGTRLRVRHGAARETVRGFHKQDVPAPPATSRGPDRVTTRNQSSRSGCQPRNDFSAFFMM</sequence>
<proteinExistence type="predicted"/>
<feature type="compositionally biased region" description="Basic and acidic residues" evidence="1">
    <location>
        <begin position="13"/>
        <end position="25"/>
    </location>
</feature>
<keyword evidence="3" id="KW-1185">Reference proteome</keyword>
<reference evidence="2 3" key="1">
    <citation type="submission" date="2014-06" db="EMBL/GenBank/DDBJ databases">
        <title>Functional and comparative genomic analyses of the Drosophila gut microbiota identify candidate symbiosis factors.</title>
        <authorList>
            <person name="Newell P.D."/>
            <person name="Chaston J.M."/>
            <person name="Douglas A.E."/>
        </authorList>
    </citation>
    <scope>NUCLEOTIDE SEQUENCE [LARGE SCALE GENOMIC DNA]</scope>
    <source>
        <strain evidence="2 3">DmCS_006</strain>
    </source>
</reference>
<comment type="caution">
    <text evidence="2">The sequence shown here is derived from an EMBL/GenBank/DDBJ whole genome shotgun (WGS) entry which is preliminary data.</text>
</comment>
<feature type="compositionally biased region" description="Polar residues" evidence="1">
    <location>
        <begin position="41"/>
        <end position="51"/>
    </location>
</feature>
<protein>
    <submittedName>
        <fullName evidence="2">Uncharacterized protein</fullName>
    </submittedName>
</protein>
<dbReference type="AlphaFoldDB" id="A0A095B2V1"/>
<evidence type="ECO:0000256" key="1">
    <source>
        <dbReference type="SAM" id="MobiDB-lite"/>
    </source>
</evidence>
<name>A0A095B2V1_9PROT</name>
<dbReference type="PATRIC" id="fig|104102.7.peg.1659"/>